<dbReference type="InterPro" id="IPR001509">
    <property type="entry name" value="Epimerase_deHydtase"/>
</dbReference>
<reference evidence="3 4" key="1">
    <citation type="submission" date="2016-08" db="EMBL/GenBank/DDBJ databases">
        <authorList>
            <person name="Seilhamer J.J."/>
        </authorList>
    </citation>
    <scope>NUCLEOTIDE SEQUENCE [LARGE SCALE GENOMIC DNA]</scope>
    <source>
        <strain evidence="3">ING2-E5A</strain>
    </source>
</reference>
<dbReference type="PRINTS" id="PR01713">
    <property type="entry name" value="NUCEPIMERASE"/>
</dbReference>
<evidence type="ECO:0000313" key="4">
    <source>
        <dbReference type="Proteomes" id="UP000178485"/>
    </source>
</evidence>
<keyword evidence="1" id="KW-0520">NAD</keyword>
<dbReference type="STRING" id="1642646.ING2E5A_1832"/>
<dbReference type="RefSeq" id="WP_071137092.1">
    <property type="nucleotide sequence ID" value="NZ_DUQN01000097.1"/>
</dbReference>
<evidence type="ECO:0000259" key="2">
    <source>
        <dbReference type="Pfam" id="PF01370"/>
    </source>
</evidence>
<dbReference type="SUPFAM" id="SSF51735">
    <property type="entry name" value="NAD(P)-binding Rossmann-fold domains"/>
    <property type="match status" value="1"/>
</dbReference>
<dbReference type="EMBL" id="LT608328">
    <property type="protein sequence ID" value="SCM58492.1"/>
    <property type="molecule type" value="Genomic_DNA"/>
</dbReference>
<dbReference type="AlphaFoldDB" id="A0A1G4G7Z8"/>
<gene>
    <name evidence="3" type="ORF">ING2E5A_1832</name>
</gene>
<protein>
    <recommendedName>
        <fullName evidence="2">NAD-dependent epimerase/dehydratase domain-containing protein</fullName>
    </recommendedName>
</protein>
<dbReference type="PANTHER" id="PTHR43574">
    <property type="entry name" value="EPIMERASE-RELATED"/>
    <property type="match status" value="1"/>
</dbReference>
<dbReference type="Gene3D" id="3.40.50.720">
    <property type="entry name" value="NAD(P)-binding Rossmann-like Domain"/>
    <property type="match status" value="1"/>
</dbReference>
<dbReference type="KEGG" id="pmuc:ING2E5A_1832"/>
<evidence type="ECO:0000313" key="3">
    <source>
        <dbReference type="EMBL" id="SCM58492.1"/>
    </source>
</evidence>
<feature type="domain" description="NAD-dependent epimerase/dehydratase" evidence="2">
    <location>
        <begin position="4"/>
        <end position="263"/>
    </location>
</feature>
<name>A0A1G4G7Z8_9BACT</name>
<organism evidence="3 4">
    <name type="scientific">Petrimonas mucosa</name>
    <dbReference type="NCBI Taxonomy" id="1642646"/>
    <lineage>
        <taxon>Bacteria</taxon>
        <taxon>Pseudomonadati</taxon>
        <taxon>Bacteroidota</taxon>
        <taxon>Bacteroidia</taxon>
        <taxon>Bacteroidales</taxon>
        <taxon>Dysgonomonadaceae</taxon>
        <taxon>Petrimonas</taxon>
    </lineage>
</organism>
<sequence>MKLLVTGVAGFIGHHIVERAAADGIEVAGIDNINDYYDLELKFARLADSGIPKEEVLPGRWVQSRKYPNYRFLKLDLTDREALYDLFREEGFTHVVHLAAQAGVRYSLINPDSYIQSNIVGFTHLLEACRHSSIQHLVYASSSSVYGDDTPVPYRESARTDHPVSLYAATKKTNELLAYAYSRLYKLPTTGIRFFTVYGPWGRPDMAPWLFMSAITKGETIRVFNNGEMSRDFTYIDDVVEGVVKIVPVPPKSDVPGVVYNMGCSSPVQLMEFIGIIERVTGKRAIMEMAGMQPGDVAVTYASTSLLESEFGYKPSTPVEKGIREFYDWFCRYQSEVIAHVACPE</sequence>
<dbReference type="InterPro" id="IPR036291">
    <property type="entry name" value="NAD(P)-bd_dom_sf"/>
</dbReference>
<dbReference type="Proteomes" id="UP000178485">
    <property type="component" value="Chromosome i"/>
</dbReference>
<accession>A0A1G4G7Z8</accession>
<evidence type="ECO:0000256" key="1">
    <source>
        <dbReference type="ARBA" id="ARBA00023027"/>
    </source>
</evidence>
<dbReference type="Pfam" id="PF01370">
    <property type="entry name" value="Epimerase"/>
    <property type="match status" value="1"/>
</dbReference>
<keyword evidence="4" id="KW-1185">Reference proteome</keyword>
<proteinExistence type="predicted"/>